<feature type="transmembrane region" description="Helical" evidence="5">
    <location>
        <begin position="78"/>
        <end position="100"/>
    </location>
</feature>
<evidence type="ECO:0000256" key="3">
    <source>
        <dbReference type="ARBA" id="ARBA00023012"/>
    </source>
</evidence>
<dbReference type="PANTHER" id="PTHR24421">
    <property type="entry name" value="NITRATE/NITRITE SENSOR PROTEIN NARX-RELATED"/>
    <property type="match status" value="1"/>
</dbReference>
<keyword evidence="4" id="KW-0175">Coiled coil</keyword>
<dbReference type="InterPro" id="IPR050482">
    <property type="entry name" value="Sensor_HK_TwoCompSys"/>
</dbReference>
<evidence type="ECO:0000256" key="2">
    <source>
        <dbReference type="ARBA" id="ARBA00022777"/>
    </source>
</evidence>
<name>A0A432ZSG3_9GAMM</name>
<keyword evidence="5" id="KW-0812">Transmembrane</keyword>
<feature type="domain" description="Signal transduction histidine kinase subgroup 3 dimerisation and phosphoacceptor" evidence="6">
    <location>
        <begin position="189"/>
        <end position="251"/>
    </location>
</feature>
<dbReference type="InterPro" id="IPR036890">
    <property type="entry name" value="HATPase_C_sf"/>
</dbReference>
<dbReference type="SUPFAM" id="SSF55874">
    <property type="entry name" value="ATPase domain of HSP90 chaperone/DNA topoisomerase II/histidine kinase"/>
    <property type="match status" value="1"/>
</dbReference>
<dbReference type="GO" id="GO:0046983">
    <property type="term" value="F:protein dimerization activity"/>
    <property type="evidence" value="ECO:0007669"/>
    <property type="project" value="InterPro"/>
</dbReference>
<evidence type="ECO:0000313" key="8">
    <source>
        <dbReference type="Proteomes" id="UP000287996"/>
    </source>
</evidence>
<sequence length="371" mass="42022">MLMKYLTIDRLVGLLTWGFVTVSALALLNQQQWQLQQSVIGGTALIGFLLIFIALTLLEHPTAAQLRKARWGIALQALLIITAYWVLPFSYLAIIAVIWCAQLPAFMRFRPALLLATLIALPQWLVFAYHWQQSYMLLTAALFWTFNLFALMAMHSQQQANAARAQAEQAHQQLLATQALLKQASRQQERVHIARQLHDLLGHHLTALSINLQIAERQADAQQKPRLQQCYALAKLLLADVREAVSEIRDEQKASLRESLEALAEFSPTLKVHMQGDVALKNFELSQDLIRICQEALTNSLRHSNASEFWLTLAREGQQVTIQLWDNGRCDWPINAGNGIAGVRERLAQHQGQLSLDQYQQALRLTIEVQD</sequence>
<gene>
    <name evidence="7" type="ORF">CWI84_04500</name>
</gene>
<feature type="transmembrane region" description="Helical" evidence="5">
    <location>
        <begin position="112"/>
        <end position="129"/>
    </location>
</feature>
<dbReference type="Pfam" id="PF07730">
    <property type="entry name" value="HisKA_3"/>
    <property type="match status" value="1"/>
</dbReference>
<evidence type="ECO:0000313" key="7">
    <source>
        <dbReference type="EMBL" id="RUO80850.1"/>
    </source>
</evidence>
<keyword evidence="5" id="KW-1133">Transmembrane helix</keyword>
<dbReference type="GO" id="GO:0000155">
    <property type="term" value="F:phosphorelay sensor kinase activity"/>
    <property type="evidence" value="ECO:0007669"/>
    <property type="project" value="InterPro"/>
</dbReference>
<keyword evidence="1" id="KW-0808">Transferase</keyword>
<evidence type="ECO:0000256" key="5">
    <source>
        <dbReference type="SAM" id="Phobius"/>
    </source>
</evidence>
<dbReference type="InterPro" id="IPR011712">
    <property type="entry name" value="Sig_transdc_His_kin_sub3_dim/P"/>
</dbReference>
<feature type="coiled-coil region" evidence="4">
    <location>
        <begin position="153"/>
        <end position="187"/>
    </location>
</feature>
<feature type="transmembrane region" description="Helical" evidence="5">
    <location>
        <begin position="40"/>
        <end position="58"/>
    </location>
</feature>
<evidence type="ECO:0000256" key="1">
    <source>
        <dbReference type="ARBA" id="ARBA00022679"/>
    </source>
</evidence>
<proteinExistence type="predicted"/>
<feature type="transmembrane region" description="Helical" evidence="5">
    <location>
        <begin position="12"/>
        <end position="28"/>
    </location>
</feature>
<dbReference type="GO" id="GO:0016020">
    <property type="term" value="C:membrane"/>
    <property type="evidence" value="ECO:0007669"/>
    <property type="project" value="InterPro"/>
</dbReference>
<dbReference type="EMBL" id="PIQH01000003">
    <property type="protein sequence ID" value="RUO80850.1"/>
    <property type="molecule type" value="Genomic_DNA"/>
</dbReference>
<feature type="transmembrane region" description="Helical" evidence="5">
    <location>
        <begin position="135"/>
        <end position="154"/>
    </location>
</feature>
<protein>
    <recommendedName>
        <fullName evidence="6">Signal transduction histidine kinase subgroup 3 dimerisation and phosphoacceptor domain-containing protein</fullName>
    </recommendedName>
</protein>
<keyword evidence="5" id="KW-0472">Membrane</keyword>
<organism evidence="7 8">
    <name type="scientific">Idiomarina tyrosinivorans</name>
    <dbReference type="NCBI Taxonomy" id="1445662"/>
    <lineage>
        <taxon>Bacteria</taxon>
        <taxon>Pseudomonadati</taxon>
        <taxon>Pseudomonadota</taxon>
        <taxon>Gammaproteobacteria</taxon>
        <taxon>Alteromonadales</taxon>
        <taxon>Idiomarinaceae</taxon>
        <taxon>Idiomarina</taxon>
    </lineage>
</organism>
<dbReference type="Gene3D" id="6.10.250.2870">
    <property type="match status" value="1"/>
</dbReference>
<keyword evidence="3" id="KW-0902">Two-component regulatory system</keyword>
<accession>A0A432ZSG3</accession>
<dbReference type="Proteomes" id="UP000287996">
    <property type="component" value="Unassembled WGS sequence"/>
</dbReference>
<keyword evidence="2" id="KW-0418">Kinase</keyword>
<dbReference type="AlphaFoldDB" id="A0A432ZSG3"/>
<reference evidence="7 8" key="1">
    <citation type="journal article" date="2011" name="Front. Microbiol.">
        <title>Genomic signatures of strain selection and enhancement in Bacillus atrophaeus var. globigii, a historical biowarfare simulant.</title>
        <authorList>
            <person name="Gibbons H.S."/>
            <person name="Broomall S.M."/>
            <person name="McNew L.A."/>
            <person name="Daligault H."/>
            <person name="Chapman C."/>
            <person name="Bruce D."/>
            <person name="Karavis M."/>
            <person name="Krepps M."/>
            <person name="McGregor P.A."/>
            <person name="Hong C."/>
            <person name="Park K.H."/>
            <person name="Akmal A."/>
            <person name="Feldman A."/>
            <person name="Lin J.S."/>
            <person name="Chang W.E."/>
            <person name="Higgs B.W."/>
            <person name="Demirev P."/>
            <person name="Lindquist J."/>
            <person name="Liem A."/>
            <person name="Fochler E."/>
            <person name="Read T.D."/>
            <person name="Tapia R."/>
            <person name="Johnson S."/>
            <person name="Bishop-Lilly K.A."/>
            <person name="Detter C."/>
            <person name="Han C."/>
            <person name="Sozhamannan S."/>
            <person name="Rosenzweig C.N."/>
            <person name="Skowronski E.W."/>
        </authorList>
    </citation>
    <scope>NUCLEOTIDE SEQUENCE [LARGE SCALE GENOMIC DNA]</scope>
    <source>
        <strain evidence="7 8">CC-PW-9</strain>
    </source>
</reference>
<dbReference type="CDD" id="cd16917">
    <property type="entry name" value="HATPase_UhpB-NarQ-NarX-like"/>
    <property type="match status" value="1"/>
</dbReference>
<dbReference type="PANTHER" id="PTHR24421:SF59">
    <property type="entry name" value="OXYGEN SENSOR HISTIDINE KINASE NREB"/>
    <property type="match status" value="1"/>
</dbReference>
<keyword evidence="8" id="KW-1185">Reference proteome</keyword>
<evidence type="ECO:0000256" key="4">
    <source>
        <dbReference type="SAM" id="Coils"/>
    </source>
</evidence>
<comment type="caution">
    <text evidence="7">The sequence shown here is derived from an EMBL/GenBank/DDBJ whole genome shotgun (WGS) entry which is preliminary data.</text>
</comment>
<evidence type="ECO:0000259" key="6">
    <source>
        <dbReference type="Pfam" id="PF07730"/>
    </source>
</evidence>